<dbReference type="GO" id="GO:0045892">
    <property type="term" value="P:negative regulation of DNA-templated transcription"/>
    <property type="evidence" value="ECO:0007669"/>
    <property type="project" value="TreeGrafter"/>
</dbReference>
<keyword evidence="9" id="KW-1185">Reference proteome</keyword>
<dbReference type="InterPro" id="IPR009614">
    <property type="entry name" value="YoeB_toxin"/>
</dbReference>
<reference evidence="8 9" key="1">
    <citation type="submission" date="2018-06" db="EMBL/GenBank/DDBJ databases">
        <authorList>
            <consortium name="Pathogen Informatics"/>
            <person name="Doyle S."/>
        </authorList>
    </citation>
    <scope>NUCLEOTIDE SEQUENCE [LARGE SCALE GENOMIC DNA]</scope>
    <source>
        <strain evidence="8 9">NCTC9935</strain>
    </source>
</reference>
<accession>A0A2X0VS23</accession>
<dbReference type="Gene3D" id="3.30.2310.20">
    <property type="entry name" value="RelE-like"/>
    <property type="match status" value="1"/>
</dbReference>
<dbReference type="GO" id="GO:0006401">
    <property type="term" value="P:RNA catabolic process"/>
    <property type="evidence" value="ECO:0007669"/>
    <property type="project" value="InterPro"/>
</dbReference>
<evidence type="ECO:0000313" key="8">
    <source>
        <dbReference type="EMBL" id="SPT56451.1"/>
    </source>
</evidence>
<keyword evidence="2" id="KW-1277">Toxin-antitoxin system</keyword>
<keyword evidence="4" id="KW-0255">Endonuclease</keyword>
<dbReference type="SUPFAM" id="SSF143011">
    <property type="entry name" value="RelE-like"/>
    <property type="match status" value="1"/>
</dbReference>
<evidence type="ECO:0000256" key="6">
    <source>
        <dbReference type="ARBA" id="ARBA00030388"/>
    </source>
</evidence>
<dbReference type="AlphaFoldDB" id="A0A2X0VS23"/>
<dbReference type="InterPro" id="IPR035093">
    <property type="entry name" value="RelE/ParE_toxin_dom_sf"/>
</dbReference>
<dbReference type="GeneID" id="93757964"/>
<evidence type="ECO:0000256" key="7">
    <source>
        <dbReference type="ARBA" id="ARBA00050056"/>
    </source>
</evidence>
<dbReference type="Proteomes" id="UP000250192">
    <property type="component" value="Unassembled WGS sequence"/>
</dbReference>
<evidence type="ECO:0000256" key="4">
    <source>
        <dbReference type="ARBA" id="ARBA00022759"/>
    </source>
</evidence>
<gene>
    <name evidence="8" type="primary">yoeB</name>
    <name evidence="8" type="ORF">NCTC9935_01990</name>
</gene>
<dbReference type="Pfam" id="PF06769">
    <property type="entry name" value="YoeB_toxin"/>
    <property type="match status" value="1"/>
</dbReference>
<evidence type="ECO:0000313" key="9">
    <source>
        <dbReference type="Proteomes" id="UP000250192"/>
    </source>
</evidence>
<proteinExistence type="inferred from homology"/>
<keyword evidence="5 8" id="KW-0378">Hydrolase</keyword>
<evidence type="ECO:0000256" key="5">
    <source>
        <dbReference type="ARBA" id="ARBA00022801"/>
    </source>
</evidence>
<sequence>MLKVLWTPHAWNDYVWWQFEDRKTLKRINALVADIQRNGNEGIGKPEPLRYEYTGFWSRRIDGRNRLVYRITEDTVEIVACRFHYGQ</sequence>
<dbReference type="PANTHER" id="PTHR38039:SF1">
    <property type="entry name" value="TOXIN YOEB"/>
    <property type="match status" value="1"/>
</dbReference>
<dbReference type="RefSeq" id="WP_048673063.1">
    <property type="nucleotide sequence ID" value="NZ_CBDERX010000035.1"/>
</dbReference>
<evidence type="ECO:0000256" key="2">
    <source>
        <dbReference type="ARBA" id="ARBA00022649"/>
    </source>
</evidence>
<dbReference type="GO" id="GO:0004519">
    <property type="term" value="F:endonuclease activity"/>
    <property type="evidence" value="ECO:0007669"/>
    <property type="project" value="UniProtKB-KW"/>
</dbReference>
<evidence type="ECO:0000256" key="1">
    <source>
        <dbReference type="ARBA" id="ARBA00008172"/>
    </source>
</evidence>
<organism evidence="8 9">
    <name type="scientific">Schaalia odontolytica</name>
    <dbReference type="NCBI Taxonomy" id="1660"/>
    <lineage>
        <taxon>Bacteria</taxon>
        <taxon>Bacillati</taxon>
        <taxon>Actinomycetota</taxon>
        <taxon>Actinomycetes</taxon>
        <taxon>Actinomycetales</taxon>
        <taxon>Actinomycetaceae</taxon>
        <taxon>Schaalia</taxon>
    </lineage>
</organism>
<dbReference type="PANTHER" id="PTHR38039">
    <property type="entry name" value="TOXIN YOEB"/>
    <property type="match status" value="1"/>
</dbReference>
<name>A0A2X0VS23_9ACTO</name>
<dbReference type="GO" id="GO:0016787">
    <property type="term" value="F:hydrolase activity"/>
    <property type="evidence" value="ECO:0007669"/>
    <property type="project" value="UniProtKB-KW"/>
</dbReference>
<dbReference type="NCBIfam" id="TIGR02116">
    <property type="entry name" value="toxin_Txe_YoeB"/>
    <property type="match status" value="1"/>
</dbReference>
<keyword evidence="3" id="KW-0540">Nuclease</keyword>
<dbReference type="EMBL" id="UAPR01000014">
    <property type="protein sequence ID" value="SPT56451.1"/>
    <property type="molecule type" value="Genomic_DNA"/>
</dbReference>
<protein>
    <recommendedName>
        <fullName evidence="7">Endoribonuclease YoeB</fullName>
    </recommendedName>
    <alternativeName>
        <fullName evidence="6">Putative mRNA interferase YoeB</fullName>
    </alternativeName>
</protein>
<dbReference type="OrthoDB" id="9801102at2"/>
<evidence type="ECO:0000256" key="3">
    <source>
        <dbReference type="ARBA" id="ARBA00022722"/>
    </source>
</evidence>
<comment type="similarity">
    <text evidence="1">Belongs to the YoeB family.</text>
</comment>